<keyword evidence="3 7" id="KW-0547">Nucleotide-binding</keyword>
<dbReference type="PANTHER" id="PTHR11947">
    <property type="entry name" value="PYRUVATE DEHYDROGENASE KINASE"/>
    <property type="match status" value="1"/>
</dbReference>
<keyword evidence="2 7" id="KW-0808">Transferase</keyword>
<dbReference type="SUPFAM" id="SSF69012">
    <property type="entry name" value="alpha-ketoacid dehydrogenase kinase, N-terminal domain"/>
    <property type="match status" value="1"/>
</dbReference>
<evidence type="ECO:0000313" key="10">
    <source>
        <dbReference type="Proteomes" id="UP000054007"/>
    </source>
</evidence>
<dbReference type="Gene3D" id="3.30.565.10">
    <property type="entry name" value="Histidine kinase-like ATPase, C-terminal domain"/>
    <property type="match status" value="1"/>
</dbReference>
<dbReference type="PANTHER" id="PTHR11947:SF25">
    <property type="entry name" value="[PYRUVATE DEHYDROGENASE (ACETYL-TRANSFERRING)] KINASE 2, MITOCHONDRIAL"/>
    <property type="match status" value="1"/>
</dbReference>
<dbReference type="Pfam" id="PF10436">
    <property type="entry name" value="BCDHK_Adom3"/>
    <property type="match status" value="1"/>
</dbReference>
<evidence type="ECO:0000256" key="3">
    <source>
        <dbReference type="ARBA" id="ARBA00022741"/>
    </source>
</evidence>
<organism evidence="9 10">
    <name type="scientific">Cylindrobasidium torrendii FP15055 ss-10</name>
    <dbReference type="NCBI Taxonomy" id="1314674"/>
    <lineage>
        <taxon>Eukaryota</taxon>
        <taxon>Fungi</taxon>
        <taxon>Dikarya</taxon>
        <taxon>Basidiomycota</taxon>
        <taxon>Agaricomycotina</taxon>
        <taxon>Agaricomycetes</taxon>
        <taxon>Agaricomycetidae</taxon>
        <taxon>Agaricales</taxon>
        <taxon>Marasmiineae</taxon>
        <taxon>Physalacriaceae</taxon>
        <taxon>Cylindrobasidium</taxon>
    </lineage>
</organism>
<dbReference type="GO" id="GO:0005524">
    <property type="term" value="F:ATP binding"/>
    <property type="evidence" value="ECO:0007669"/>
    <property type="project" value="UniProtKB-UniRule"/>
</dbReference>
<protein>
    <recommendedName>
        <fullName evidence="7">Protein-serine/threonine kinase</fullName>
        <ecNumber evidence="7">2.7.11.-</ecNumber>
    </recommendedName>
</protein>
<comment type="similarity">
    <text evidence="1 7">Belongs to the PDK/BCKDK protein kinase family.</text>
</comment>
<dbReference type="EMBL" id="KN880434">
    <property type="protein sequence ID" value="KIY73704.1"/>
    <property type="molecule type" value="Genomic_DNA"/>
</dbReference>
<dbReference type="GO" id="GO:0005759">
    <property type="term" value="C:mitochondrial matrix"/>
    <property type="evidence" value="ECO:0007669"/>
    <property type="project" value="UniProtKB-SubCell"/>
</dbReference>
<dbReference type="InterPro" id="IPR003594">
    <property type="entry name" value="HATPase_dom"/>
</dbReference>
<dbReference type="GO" id="GO:0004740">
    <property type="term" value="F:pyruvate dehydrogenase (acetyl-transferring) kinase activity"/>
    <property type="evidence" value="ECO:0007669"/>
    <property type="project" value="TreeGrafter"/>
</dbReference>
<dbReference type="EC" id="2.7.11.-" evidence="7"/>
<dbReference type="Proteomes" id="UP000054007">
    <property type="component" value="Unassembled WGS sequence"/>
</dbReference>
<dbReference type="InterPro" id="IPR039028">
    <property type="entry name" value="BCKD/PDK"/>
</dbReference>
<dbReference type="SMART" id="SM00387">
    <property type="entry name" value="HATPase_c"/>
    <property type="match status" value="1"/>
</dbReference>
<evidence type="ECO:0000256" key="2">
    <source>
        <dbReference type="ARBA" id="ARBA00022679"/>
    </source>
</evidence>
<proteinExistence type="inferred from homology"/>
<dbReference type="Gene3D" id="1.20.140.20">
    <property type="entry name" value="Alpha-ketoacid/pyruvate dehydrogenase kinase, N-terminal domain"/>
    <property type="match status" value="1"/>
</dbReference>
<comment type="subcellular location">
    <subcellularLocation>
        <location evidence="7">Mitochondrion matrix</location>
    </subcellularLocation>
</comment>
<dbReference type="Pfam" id="PF02518">
    <property type="entry name" value="HATPase_c"/>
    <property type="match status" value="1"/>
</dbReference>
<evidence type="ECO:0000256" key="7">
    <source>
        <dbReference type="RuleBase" id="RU366032"/>
    </source>
</evidence>
<evidence type="ECO:0000256" key="6">
    <source>
        <dbReference type="ARBA" id="ARBA00023128"/>
    </source>
</evidence>
<reference evidence="9 10" key="1">
    <citation type="journal article" date="2015" name="Fungal Genet. Biol.">
        <title>Evolution of novel wood decay mechanisms in Agaricales revealed by the genome sequences of Fistulina hepatica and Cylindrobasidium torrendii.</title>
        <authorList>
            <person name="Floudas D."/>
            <person name="Held B.W."/>
            <person name="Riley R."/>
            <person name="Nagy L.G."/>
            <person name="Koehler G."/>
            <person name="Ransdell A.S."/>
            <person name="Younus H."/>
            <person name="Chow J."/>
            <person name="Chiniquy J."/>
            <person name="Lipzen A."/>
            <person name="Tritt A."/>
            <person name="Sun H."/>
            <person name="Haridas S."/>
            <person name="LaButti K."/>
            <person name="Ohm R.A."/>
            <person name="Kues U."/>
            <person name="Blanchette R.A."/>
            <person name="Grigoriev I.V."/>
            <person name="Minto R.E."/>
            <person name="Hibbett D.S."/>
        </authorList>
    </citation>
    <scope>NUCLEOTIDE SEQUENCE [LARGE SCALE GENOMIC DNA]</scope>
    <source>
        <strain evidence="9 10">FP15055 ss-10</strain>
    </source>
</reference>
<dbReference type="SUPFAM" id="SSF55874">
    <property type="entry name" value="ATPase domain of HSP90 chaperone/DNA topoisomerase II/histidine kinase"/>
    <property type="match status" value="1"/>
</dbReference>
<evidence type="ECO:0000259" key="8">
    <source>
        <dbReference type="SMART" id="SM00387"/>
    </source>
</evidence>
<dbReference type="GO" id="GO:0010906">
    <property type="term" value="P:regulation of glucose metabolic process"/>
    <property type="evidence" value="ECO:0007669"/>
    <property type="project" value="TreeGrafter"/>
</dbReference>
<feature type="domain" description="Histidine kinase/HSP90-like ATPase" evidence="8">
    <location>
        <begin position="249"/>
        <end position="414"/>
    </location>
</feature>
<evidence type="ECO:0000313" key="9">
    <source>
        <dbReference type="EMBL" id="KIY73704.1"/>
    </source>
</evidence>
<keyword evidence="10" id="KW-1185">Reference proteome</keyword>
<dbReference type="InterPro" id="IPR036890">
    <property type="entry name" value="HATPase_C_sf"/>
</dbReference>
<sequence>MATTRKCVTRVQRVVPSQQKRAESTALHFYQNRQLELYASRELRPLSLRQLIFFGRSLTESRLLTSANYVRTELPVRIAHRLRDLQALPYVVVTQEGVARVYELYWSAFEQFRRYPQVNTPEENKQFCDFTRRLLDEHASVIPNLYLGLSLSSPYLPPEQLDRFMRKMLTTRISRRVLVEHHIALSEAYSKGGGSNPTEQHVGIISTGLNVGDTVRRCIDLLRRRPLPSSRTCWSEVVIDGHPNTKLPYIQEHLEYIVFELLKNSLDATLKRHVRSTSLPPVRITISEGVNDVGIRVSDQGGGLSLKDLTISRPEDLFSFSHVRNAKRLHAPHLEKLRSVANTHQGLKATVHEQVAKWNGRNASTKDAQDGREPRLGIGLPMSNIYSTYFGGKLELMSLDGWGTDVYLRLPKLGTNLEGIEV</sequence>
<keyword evidence="5 7" id="KW-0067">ATP-binding</keyword>
<evidence type="ECO:0000256" key="1">
    <source>
        <dbReference type="ARBA" id="ARBA00006155"/>
    </source>
</evidence>
<evidence type="ECO:0000256" key="4">
    <source>
        <dbReference type="ARBA" id="ARBA00022777"/>
    </source>
</evidence>
<keyword evidence="6 7" id="KW-0496">Mitochondrion</keyword>
<dbReference type="STRING" id="1314674.A0A0D7BU71"/>
<gene>
    <name evidence="9" type="ORF">CYLTODRAFT_434070</name>
</gene>
<keyword evidence="4 7" id="KW-0418">Kinase</keyword>
<name>A0A0D7BU71_9AGAR</name>
<dbReference type="InterPro" id="IPR036784">
    <property type="entry name" value="AK/P_DHK_N_sf"/>
</dbReference>
<dbReference type="AlphaFoldDB" id="A0A0D7BU71"/>
<accession>A0A0D7BU71</accession>
<evidence type="ECO:0000256" key="5">
    <source>
        <dbReference type="ARBA" id="ARBA00022840"/>
    </source>
</evidence>
<dbReference type="OrthoDB" id="3264224at2759"/>
<dbReference type="InterPro" id="IPR018955">
    <property type="entry name" value="BCDHK/PDK_N"/>
</dbReference>